<keyword evidence="3" id="KW-1185">Reference proteome</keyword>
<evidence type="ECO:0000259" key="1">
    <source>
        <dbReference type="Pfam" id="PF02441"/>
    </source>
</evidence>
<organism evidence="2 3">
    <name type="scientific">Nonomuraea montanisoli</name>
    <dbReference type="NCBI Taxonomy" id="2741721"/>
    <lineage>
        <taxon>Bacteria</taxon>
        <taxon>Bacillati</taxon>
        <taxon>Actinomycetota</taxon>
        <taxon>Actinomycetes</taxon>
        <taxon>Streptosporangiales</taxon>
        <taxon>Streptosporangiaceae</taxon>
        <taxon>Nonomuraea</taxon>
    </lineage>
</organism>
<protein>
    <submittedName>
        <fullName evidence="2">Flavoprotein</fullName>
    </submittedName>
</protein>
<dbReference type="Gene3D" id="3.40.50.1950">
    <property type="entry name" value="Flavin prenyltransferase-like"/>
    <property type="match status" value="1"/>
</dbReference>
<evidence type="ECO:0000313" key="3">
    <source>
        <dbReference type="Proteomes" id="UP000586042"/>
    </source>
</evidence>
<proteinExistence type="predicted"/>
<dbReference type="GO" id="GO:0003824">
    <property type="term" value="F:catalytic activity"/>
    <property type="evidence" value="ECO:0007669"/>
    <property type="project" value="InterPro"/>
</dbReference>
<dbReference type="RefSeq" id="WP_175591147.1">
    <property type="nucleotide sequence ID" value="NZ_JABWGN010000007.1"/>
</dbReference>
<feature type="domain" description="Flavoprotein" evidence="1">
    <location>
        <begin position="23"/>
        <end position="142"/>
    </location>
</feature>
<dbReference type="Proteomes" id="UP000586042">
    <property type="component" value="Unassembled WGS sequence"/>
</dbReference>
<accession>A0A7Y6M3H2</accession>
<dbReference type="InterPro" id="IPR003382">
    <property type="entry name" value="Flavoprotein"/>
</dbReference>
<dbReference type="AlphaFoldDB" id="A0A7Y6M3H2"/>
<dbReference type="InterPro" id="IPR036551">
    <property type="entry name" value="Flavin_trans-like"/>
</dbReference>
<gene>
    <name evidence="2" type="ORF">HTZ77_20120</name>
</gene>
<dbReference type="SUPFAM" id="SSF52507">
    <property type="entry name" value="Homo-oligomeric flavin-containing Cys decarboxylases, HFCD"/>
    <property type="match status" value="1"/>
</dbReference>
<dbReference type="EMBL" id="JABWGN010000007">
    <property type="protein sequence ID" value="NUW33723.1"/>
    <property type="molecule type" value="Genomic_DNA"/>
</dbReference>
<name>A0A7Y6M3H2_9ACTN</name>
<evidence type="ECO:0000313" key="2">
    <source>
        <dbReference type="EMBL" id="NUW33723.1"/>
    </source>
</evidence>
<reference evidence="2 3" key="1">
    <citation type="submission" date="2020-06" db="EMBL/GenBank/DDBJ databases">
        <title>Nonomuraea sp. SMC257, a novel actinomycete isolated from soil.</title>
        <authorList>
            <person name="Chanama M."/>
        </authorList>
    </citation>
    <scope>NUCLEOTIDE SEQUENCE [LARGE SCALE GENOMIC DNA]</scope>
    <source>
        <strain evidence="2 3">SMC257</strain>
    </source>
</reference>
<comment type="caution">
    <text evidence="2">The sequence shown here is derived from an EMBL/GenBank/DDBJ whole genome shotgun (WGS) entry which is preliminary data.</text>
</comment>
<dbReference type="Pfam" id="PF02441">
    <property type="entry name" value="Flavoprotein"/>
    <property type="match status" value="1"/>
</dbReference>
<sequence>MNVPDQPENPVLHVVVCATPRARVIGEFVELAAERGWTPCVVATPEAMKFVDSEALGELTGYPVRHKYKNPDEPDVLPPPDAIPVCPASFNTINKWAAGISDTLALGLITEAIGMGIPLVAAPAVNSAQAAHPAFERNIDELRGAGVKVLYGPGVWEPAAPRSGGAPFAWELALDALDEFRAASAG</sequence>